<dbReference type="PROSITE" id="PS50853">
    <property type="entry name" value="FN3"/>
    <property type="match status" value="1"/>
</dbReference>
<feature type="region of interest" description="Disordered" evidence="2">
    <location>
        <begin position="522"/>
        <end position="552"/>
    </location>
</feature>
<protein>
    <recommendedName>
        <fullName evidence="3">Fibronectin type-III domain-containing protein</fullName>
    </recommendedName>
</protein>
<dbReference type="Proteomes" id="UP000002037">
    <property type="component" value="Unassembled WGS sequence"/>
</dbReference>
<dbReference type="EMBL" id="GG692398">
    <property type="protein sequence ID" value="EER32912.1"/>
    <property type="molecule type" value="Genomic_DNA"/>
</dbReference>
<dbReference type="InterPro" id="IPR003961">
    <property type="entry name" value="FN3_dom"/>
</dbReference>
<dbReference type="OrthoDB" id="5572782at2759"/>
<feature type="region of interest" description="Disordered" evidence="2">
    <location>
        <begin position="344"/>
        <end position="375"/>
    </location>
</feature>
<gene>
    <name evidence="4" type="ORF">CTRG_03337</name>
</gene>
<dbReference type="KEGG" id="ctp:CTRG_03337"/>
<dbReference type="HOGENOM" id="CLU_010782_0_0_1"/>
<feature type="domain" description="Fibronectin type-III" evidence="3">
    <location>
        <begin position="39"/>
        <end position="125"/>
    </location>
</feature>
<evidence type="ECO:0000313" key="4">
    <source>
        <dbReference type="EMBL" id="EER32912.1"/>
    </source>
</evidence>
<dbReference type="CDD" id="cd00063">
    <property type="entry name" value="FN3"/>
    <property type="match status" value="1"/>
</dbReference>
<proteinExistence type="predicted"/>
<keyword evidence="1" id="KW-0175">Coiled coil</keyword>
<feature type="coiled-coil region" evidence="1">
    <location>
        <begin position="258"/>
        <end position="331"/>
    </location>
</feature>
<dbReference type="SUPFAM" id="SSF49265">
    <property type="entry name" value="Fibronectin type III"/>
    <property type="match status" value="1"/>
</dbReference>
<dbReference type="Gene3D" id="2.60.40.10">
    <property type="entry name" value="Immunoglobulins"/>
    <property type="match status" value="1"/>
</dbReference>
<accession>C5MB95</accession>
<keyword evidence="5" id="KW-1185">Reference proteome</keyword>
<name>C5MB95_CANTT</name>
<dbReference type="GeneID" id="8300293"/>
<dbReference type="InterPro" id="IPR013783">
    <property type="entry name" value="Ig-like_fold"/>
</dbReference>
<dbReference type="Pfam" id="PF00041">
    <property type="entry name" value="fn3"/>
    <property type="match status" value="1"/>
</dbReference>
<evidence type="ECO:0000256" key="1">
    <source>
        <dbReference type="SAM" id="Coils"/>
    </source>
</evidence>
<dbReference type="RefSeq" id="XP_002549040.1">
    <property type="nucleotide sequence ID" value="XM_002548994.1"/>
</dbReference>
<organism evidence="4 5">
    <name type="scientific">Candida tropicalis (strain ATCC MYA-3404 / T1)</name>
    <name type="common">Yeast</name>
    <dbReference type="NCBI Taxonomy" id="294747"/>
    <lineage>
        <taxon>Eukaryota</taxon>
        <taxon>Fungi</taxon>
        <taxon>Dikarya</taxon>
        <taxon>Ascomycota</taxon>
        <taxon>Saccharomycotina</taxon>
        <taxon>Pichiomycetes</taxon>
        <taxon>Debaryomycetaceae</taxon>
        <taxon>Candida/Lodderomyces clade</taxon>
        <taxon>Candida</taxon>
    </lineage>
</organism>
<reference evidence="4 5" key="1">
    <citation type="journal article" date="2009" name="Nature">
        <title>Evolution of pathogenicity and sexual reproduction in eight Candida genomes.</title>
        <authorList>
            <person name="Butler G."/>
            <person name="Rasmussen M.D."/>
            <person name="Lin M.F."/>
            <person name="Santos M.A."/>
            <person name="Sakthikumar S."/>
            <person name="Munro C.A."/>
            <person name="Rheinbay E."/>
            <person name="Grabherr M."/>
            <person name="Forche A."/>
            <person name="Reedy J.L."/>
            <person name="Agrafioti I."/>
            <person name="Arnaud M.B."/>
            <person name="Bates S."/>
            <person name="Brown A.J."/>
            <person name="Brunke S."/>
            <person name="Costanzo M.C."/>
            <person name="Fitzpatrick D.A."/>
            <person name="de Groot P.W."/>
            <person name="Harris D."/>
            <person name="Hoyer L.L."/>
            <person name="Hube B."/>
            <person name="Klis F.M."/>
            <person name="Kodira C."/>
            <person name="Lennard N."/>
            <person name="Logue M.E."/>
            <person name="Martin R."/>
            <person name="Neiman A.M."/>
            <person name="Nikolaou E."/>
            <person name="Quail M.A."/>
            <person name="Quinn J."/>
            <person name="Santos M.C."/>
            <person name="Schmitzberger F.F."/>
            <person name="Sherlock G."/>
            <person name="Shah P."/>
            <person name="Silverstein K.A."/>
            <person name="Skrzypek M.S."/>
            <person name="Soll D."/>
            <person name="Staggs R."/>
            <person name="Stansfield I."/>
            <person name="Stumpf M.P."/>
            <person name="Sudbery P.E."/>
            <person name="Srikantha T."/>
            <person name="Zeng Q."/>
            <person name="Berman J."/>
            <person name="Berriman M."/>
            <person name="Heitman J."/>
            <person name="Gow N.A."/>
            <person name="Lorenz M.C."/>
            <person name="Birren B.W."/>
            <person name="Kellis M."/>
            <person name="Cuomo C.A."/>
        </authorList>
    </citation>
    <scope>NUCLEOTIDE SEQUENCE [LARGE SCALE GENOMIC DNA]</scope>
    <source>
        <strain evidence="5">ATCC MYA-3404 / T1</strain>
    </source>
</reference>
<dbReference type="VEuPathDB" id="FungiDB:CTRG_03337"/>
<dbReference type="AlphaFoldDB" id="C5MB95"/>
<evidence type="ECO:0000313" key="5">
    <source>
        <dbReference type="Proteomes" id="UP000002037"/>
    </source>
</evidence>
<dbReference type="InterPro" id="IPR036116">
    <property type="entry name" value="FN3_sf"/>
</dbReference>
<dbReference type="STRING" id="294747.C5MB95"/>
<dbReference type="eggNOG" id="ENOG502SA9F">
    <property type="taxonomic scope" value="Eukaryota"/>
</dbReference>
<evidence type="ECO:0000256" key="2">
    <source>
        <dbReference type="SAM" id="MobiDB-lite"/>
    </source>
</evidence>
<feature type="compositionally biased region" description="Low complexity" evidence="2">
    <location>
        <begin position="356"/>
        <end position="375"/>
    </location>
</feature>
<sequence>MIEVLLTVIPSICWLLYRFYSILKTPVEKLIEDLNIEIPHTPILCIDSISETSIIIHWDIEVKYDENLYYVIVINEQEAATLTSTSCKLNNLSPHQLYRLEIIAINSITNFKSQSKPVYVQTCDPNNLDEKVNIDTLESSVKESIDTTQISDDYTLESITIDQIKTIKDASLLNAYVMKFQNELTKINLEYKQYQSSVTPELENLQRELCSYKHELDEETDNKSKKDNDVRTLEKCKDKLTFKKSKLITQLNTLKNSLALFNTKAQERETQIKKLRDRNAQALASEEQDKSKFKKEIVTIRQQIDQYKADMEKIEENLKNLVIERKELISILNQLKPLVEIFNQSGNSNTPPDSIAQQQTLQQQNSGGNNNSANNASIFNKDGSLTKQAFDAIVKILQLIPAWQDEIMHEINQYQEFEQQWKEAFRSEIKKFVSIHQALELARMNLDKNYQPVKMTEYQASIEFGGFSNALPKPKFNGKRNLSPVEDHNRQTSSFYNHYSNVYSKEESDSDGLGSPLGQQQVITQHLQQQSPENIPPQLLGNDYLVGNSSNTYLPDQQQQPQLQPYISLEQINAVRNFDLNGGATANSNPLITVDNGLTGNSQFQGFPYDDTIYSTSINSPLPIHNTTIGTGTTNGASVTSNNPTDASGANANDNANLIPNYGDYNSLLYRYSSPSLSQSNLNDGVWGTTNLSSNDLLNPSTQQSGFLMTPSQSANIWLDDKTQNSLLNPNSHVRNVSNNSQIWRNDIAANSTANNNSSHGFNFGGAGAVPNSSDFEPFGISISNNGNYGFNQTNLPPTKYVNEEEKNSAIDGNVTENGEAQW</sequence>
<evidence type="ECO:0000259" key="3">
    <source>
        <dbReference type="PROSITE" id="PS50853"/>
    </source>
</evidence>